<dbReference type="Proteomes" id="UP000053237">
    <property type="component" value="Unassembled WGS sequence"/>
</dbReference>
<evidence type="ECO:0000313" key="2">
    <source>
        <dbReference type="Proteomes" id="UP000053237"/>
    </source>
</evidence>
<dbReference type="AlphaFoldDB" id="A0A024GUW2"/>
<proteinExistence type="predicted"/>
<dbReference type="OrthoDB" id="165089at2759"/>
<comment type="caution">
    <text evidence="1">The sequence shown here is derived from an EMBL/GenBank/DDBJ whole genome shotgun (WGS) entry which is preliminary data.</text>
</comment>
<protein>
    <submittedName>
        <fullName evidence="1">Uncharacterized protein</fullName>
    </submittedName>
</protein>
<gene>
    <name evidence="1" type="ORF">BN9_125340</name>
</gene>
<keyword evidence="2" id="KW-1185">Reference proteome</keyword>
<dbReference type="InParanoid" id="A0A024GUW2"/>
<reference evidence="1 2" key="1">
    <citation type="submission" date="2012-05" db="EMBL/GenBank/DDBJ databases">
        <title>Recombination and specialization in a pathogen metapopulation.</title>
        <authorList>
            <person name="Gardiner A."/>
            <person name="Kemen E."/>
            <person name="Schultz-Larsen T."/>
            <person name="MacLean D."/>
            <person name="Van Oosterhout C."/>
            <person name="Jones J.D.G."/>
        </authorList>
    </citation>
    <scope>NUCLEOTIDE SEQUENCE [LARGE SCALE GENOMIC DNA]</scope>
    <source>
        <strain evidence="1 2">Ac Nc2</strain>
    </source>
</reference>
<organism evidence="1 2">
    <name type="scientific">Albugo candida</name>
    <dbReference type="NCBI Taxonomy" id="65357"/>
    <lineage>
        <taxon>Eukaryota</taxon>
        <taxon>Sar</taxon>
        <taxon>Stramenopiles</taxon>
        <taxon>Oomycota</taxon>
        <taxon>Peronosporomycetes</taxon>
        <taxon>Albuginales</taxon>
        <taxon>Albuginaceae</taxon>
        <taxon>Albugo</taxon>
    </lineage>
</organism>
<name>A0A024GUW2_9STRA</name>
<evidence type="ECO:0000313" key="1">
    <source>
        <dbReference type="EMBL" id="CCI50585.1"/>
    </source>
</evidence>
<sequence length="254" mass="29736">MVLVSEDMEPYCHYHVPIKVLENGECIIPDHFCKGVKLNKGRCRQSRKTDYNFCCSQHDPNMKYYSPSLFDVKGLRDNAERQVAKMYDDRDIYDKTTEISTLEREDVELDHIVERQCYSYTFIKVANRIEDEEEMSFLTQYTRDEIVNRYENLGLTRTSTNRSKGNACYSFLDDSLTGHRVQSFTAYLGEVNITRATSKEICNTIGKTLKLNQRWLDNESETPSLRHLRDELQNLYVSMELKTTSYGSFVPFDI</sequence>
<dbReference type="EMBL" id="CAIX01000593">
    <property type="protein sequence ID" value="CCI50585.1"/>
    <property type="molecule type" value="Genomic_DNA"/>
</dbReference>
<accession>A0A024GUW2</accession>